<dbReference type="Pfam" id="PF01594">
    <property type="entry name" value="AI-2E_transport"/>
    <property type="match status" value="1"/>
</dbReference>
<evidence type="ECO:0000256" key="4">
    <source>
        <dbReference type="ARBA" id="ARBA00022475"/>
    </source>
</evidence>
<feature type="transmembrane region" description="Helical" evidence="8">
    <location>
        <begin position="301"/>
        <end position="324"/>
    </location>
</feature>
<dbReference type="PANTHER" id="PTHR21716:SF53">
    <property type="entry name" value="PERMEASE PERM-RELATED"/>
    <property type="match status" value="1"/>
</dbReference>
<keyword evidence="4" id="KW-1003">Cell membrane</keyword>
<feature type="transmembrane region" description="Helical" evidence="8">
    <location>
        <begin position="176"/>
        <end position="201"/>
    </location>
</feature>
<dbReference type="GO" id="GO:0055085">
    <property type="term" value="P:transmembrane transport"/>
    <property type="evidence" value="ECO:0007669"/>
    <property type="project" value="TreeGrafter"/>
</dbReference>
<accession>A0AAF0BHT1</accession>
<protein>
    <submittedName>
        <fullName evidence="9">AI-2E family transporter</fullName>
    </submittedName>
</protein>
<gene>
    <name evidence="9" type="ORF">PML95_03255</name>
</gene>
<evidence type="ECO:0000256" key="6">
    <source>
        <dbReference type="ARBA" id="ARBA00022989"/>
    </source>
</evidence>
<proteinExistence type="inferred from homology"/>
<evidence type="ECO:0000256" key="2">
    <source>
        <dbReference type="ARBA" id="ARBA00009773"/>
    </source>
</evidence>
<dbReference type="GO" id="GO:0005886">
    <property type="term" value="C:plasma membrane"/>
    <property type="evidence" value="ECO:0007669"/>
    <property type="project" value="UniProtKB-SubCell"/>
</dbReference>
<dbReference type="EMBL" id="CP116507">
    <property type="protein sequence ID" value="WCG23272.1"/>
    <property type="molecule type" value="Genomic_DNA"/>
</dbReference>
<evidence type="ECO:0000313" key="9">
    <source>
        <dbReference type="EMBL" id="WCG23272.1"/>
    </source>
</evidence>
<feature type="transmembrane region" description="Helical" evidence="8">
    <location>
        <begin position="267"/>
        <end position="294"/>
    </location>
</feature>
<name>A0AAF0BHT1_9ENTE</name>
<feature type="transmembrane region" description="Helical" evidence="8">
    <location>
        <begin position="330"/>
        <end position="353"/>
    </location>
</feature>
<organism evidence="9 10">
    <name type="scientific">Vagococcus lutrae</name>
    <dbReference type="NCBI Taxonomy" id="81947"/>
    <lineage>
        <taxon>Bacteria</taxon>
        <taxon>Bacillati</taxon>
        <taxon>Bacillota</taxon>
        <taxon>Bacilli</taxon>
        <taxon>Lactobacillales</taxon>
        <taxon>Enterococcaceae</taxon>
        <taxon>Vagococcus</taxon>
    </lineage>
</organism>
<dbReference type="PANTHER" id="PTHR21716">
    <property type="entry name" value="TRANSMEMBRANE PROTEIN"/>
    <property type="match status" value="1"/>
</dbReference>
<evidence type="ECO:0000313" key="10">
    <source>
        <dbReference type="Proteomes" id="UP001179600"/>
    </source>
</evidence>
<sequence>MEKIKKVEVNRKSWFWRWFLNNQVVSSLLIVLLILLIVLISTKVSHLFEPVWQFFAIVGFPVIFSGILFYLFNPIVDRLEKKGLKRVWGISLIFIAVLFLLIWGGVTLVPKMEEQTMSFIKSWPHYWSTIQTKGNEILSHPFLEQYADDIEKITNNFFDSMGTMIKSLSINTFQGIGSVIGAFTTVFLTIATAPIILFYLLKDGKELGPYLVHFLPAKTRRPVYNVLKDVNKQVSQYIRGQLTVALAVAIMFMIGFKIVGLEYSVTLGIFAGFMNLIPYLGSFLAMIPAVLIALATSPKMLVAVLIVFALEQFIEGRFVSPLVLGSQLDIHPVTIIFVLLTAGKLFGVVGVILGVPGYAAIKVVVTHVFEWYKAYSGLYPAEEVSQEYVEMQEEPLE</sequence>
<feature type="transmembrane region" description="Helical" evidence="8">
    <location>
        <begin position="242"/>
        <end position="261"/>
    </location>
</feature>
<keyword evidence="5 8" id="KW-0812">Transmembrane</keyword>
<keyword evidence="6 8" id="KW-1133">Transmembrane helix</keyword>
<feature type="transmembrane region" description="Helical" evidence="8">
    <location>
        <begin position="87"/>
        <end position="109"/>
    </location>
</feature>
<evidence type="ECO:0000256" key="1">
    <source>
        <dbReference type="ARBA" id="ARBA00004651"/>
    </source>
</evidence>
<keyword evidence="7 8" id="KW-0472">Membrane</keyword>
<evidence type="ECO:0000256" key="5">
    <source>
        <dbReference type="ARBA" id="ARBA00022692"/>
    </source>
</evidence>
<dbReference type="InterPro" id="IPR002549">
    <property type="entry name" value="AI-2E-like"/>
</dbReference>
<feature type="transmembrane region" description="Helical" evidence="8">
    <location>
        <begin position="52"/>
        <end position="75"/>
    </location>
</feature>
<dbReference type="RefSeq" id="WP_248856598.1">
    <property type="nucleotide sequence ID" value="NZ_CP097051.1"/>
</dbReference>
<dbReference type="Proteomes" id="UP001179600">
    <property type="component" value="Chromosome"/>
</dbReference>
<keyword evidence="3" id="KW-0813">Transport</keyword>
<evidence type="ECO:0000256" key="7">
    <source>
        <dbReference type="ARBA" id="ARBA00023136"/>
    </source>
</evidence>
<evidence type="ECO:0000256" key="8">
    <source>
        <dbReference type="SAM" id="Phobius"/>
    </source>
</evidence>
<comment type="similarity">
    <text evidence="2">Belongs to the autoinducer-2 exporter (AI-2E) (TC 2.A.86) family.</text>
</comment>
<feature type="transmembrane region" description="Helical" evidence="8">
    <location>
        <begin position="20"/>
        <end position="40"/>
    </location>
</feature>
<dbReference type="AlphaFoldDB" id="A0AAF0BHT1"/>
<reference evidence="9" key="1">
    <citation type="submission" date="2023-01" db="EMBL/GenBank/DDBJ databases">
        <title>Oxazolidinone resistance genes in florfenicol resistant enterococci from beef cattle and veal calves at slaughter.</title>
        <authorList>
            <person name="Biggel M."/>
        </authorList>
    </citation>
    <scope>NUCLEOTIDE SEQUENCE</scope>
    <source>
        <strain evidence="9">K204-1</strain>
    </source>
</reference>
<comment type="subcellular location">
    <subcellularLocation>
        <location evidence="1">Cell membrane</location>
        <topology evidence="1">Multi-pass membrane protein</topology>
    </subcellularLocation>
</comment>
<evidence type="ECO:0000256" key="3">
    <source>
        <dbReference type="ARBA" id="ARBA00022448"/>
    </source>
</evidence>